<feature type="compositionally biased region" description="Basic residues" evidence="1">
    <location>
        <begin position="21"/>
        <end position="31"/>
    </location>
</feature>
<dbReference type="Proteomes" id="UP001152795">
    <property type="component" value="Unassembled WGS sequence"/>
</dbReference>
<dbReference type="EMBL" id="CACRXK020008804">
    <property type="protein sequence ID" value="CAB4015683.1"/>
    <property type="molecule type" value="Genomic_DNA"/>
</dbReference>
<feature type="compositionally biased region" description="Basic residues" evidence="1">
    <location>
        <begin position="1"/>
        <end position="11"/>
    </location>
</feature>
<evidence type="ECO:0000313" key="3">
    <source>
        <dbReference type="Proteomes" id="UP001152795"/>
    </source>
</evidence>
<feature type="region of interest" description="Disordered" evidence="1">
    <location>
        <begin position="1"/>
        <end position="49"/>
    </location>
</feature>
<comment type="caution">
    <text evidence="2">The sequence shown here is derived from an EMBL/GenBank/DDBJ whole genome shotgun (WGS) entry which is preliminary data.</text>
</comment>
<sequence>MNSKKRSRSRSRQSSEECSVSRHKHSKRRRSQTSSNRDSNNIAKGNAMSSNPAAFDKILRQISGISEVVNNLGQRQPNLEAAKNSGRNNNNAGVANGQEMARCRSFAVLEETPLPDLDVFTTPKLDKVISDQVPVNLKQSVEIRDKELLIVQRHVLNVAALLTALRDLLENKHKTFQFRTC</sequence>
<keyword evidence="3" id="KW-1185">Reference proteome</keyword>
<protein>
    <submittedName>
        <fullName evidence="2">Uncharacterized protein</fullName>
    </submittedName>
</protein>
<feature type="compositionally biased region" description="Polar residues" evidence="1">
    <location>
        <begin position="36"/>
        <end position="49"/>
    </location>
</feature>
<dbReference type="OrthoDB" id="6148031at2759"/>
<evidence type="ECO:0000256" key="1">
    <source>
        <dbReference type="SAM" id="MobiDB-lite"/>
    </source>
</evidence>
<evidence type="ECO:0000313" key="2">
    <source>
        <dbReference type="EMBL" id="CAB4015683.1"/>
    </source>
</evidence>
<proteinExistence type="predicted"/>
<dbReference type="AlphaFoldDB" id="A0A7D9IY01"/>
<accession>A0A7D9IY01</accession>
<reference evidence="2" key="1">
    <citation type="submission" date="2020-04" db="EMBL/GenBank/DDBJ databases">
        <authorList>
            <person name="Alioto T."/>
            <person name="Alioto T."/>
            <person name="Gomez Garrido J."/>
        </authorList>
    </citation>
    <scope>NUCLEOTIDE SEQUENCE</scope>
    <source>
        <strain evidence="2">A484AB</strain>
    </source>
</reference>
<name>A0A7D9IY01_PARCT</name>
<gene>
    <name evidence="2" type="ORF">PACLA_8A061977</name>
</gene>
<organism evidence="2 3">
    <name type="scientific">Paramuricea clavata</name>
    <name type="common">Red gorgonian</name>
    <name type="synonym">Violescent sea-whip</name>
    <dbReference type="NCBI Taxonomy" id="317549"/>
    <lineage>
        <taxon>Eukaryota</taxon>
        <taxon>Metazoa</taxon>
        <taxon>Cnidaria</taxon>
        <taxon>Anthozoa</taxon>
        <taxon>Octocorallia</taxon>
        <taxon>Malacalcyonacea</taxon>
        <taxon>Plexauridae</taxon>
        <taxon>Paramuricea</taxon>
    </lineage>
</organism>